<dbReference type="RefSeq" id="WP_202419902.1">
    <property type="nucleotide sequence ID" value="NZ_WWCJ01000048.1"/>
</dbReference>
<organism evidence="1 2">
    <name type="scientific">Pseudoduganella guangdongensis</name>
    <dbReference type="NCBI Taxonomy" id="2692179"/>
    <lineage>
        <taxon>Bacteria</taxon>
        <taxon>Pseudomonadati</taxon>
        <taxon>Pseudomonadota</taxon>
        <taxon>Betaproteobacteria</taxon>
        <taxon>Burkholderiales</taxon>
        <taxon>Oxalobacteraceae</taxon>
        <taxon>Telluria group</taxon>
        <taxon>Pseudoduganella</taxon>
    </lineage>
</organism>
<accession>A0A6N9HRP8</accession>
<dbReference type="InterPro" id="IPR028958">
    <property type="entry name" value="Imm42"/>
</dbReference>
<evidence type="ECO:0000313" key="2">
    <source>
        <dbReference type="Proteomes" id="UP000448575"/>
    </source>
</evidence>
<gene>
    <name evidence="1" type="ORF">GTP41_26800</name>
</gene>
<evidence type="ECO:0000313" key="1">
    <source>
        <dbReference type="EMBL" id="MYN05702.1"/>
    </source>
</evidence>
<dbReference type="EMBL" id="WWCJ01000048">
    <property type="protein sequence ID" value="MYN05702.1"/>
    <property type="molecule type" value="Genomic_DNA"/>
</dbReference>
<proteinExistence type="predicted"/>
<protein>
    <submittedName>
        <fullName evidence="1">Uncharacterized protein</fullName>
    </submittedName>
</protein>
<keyword evidence="2" id="KW-1185">Reference proteome</keyword>
<dbReference type="Pfam" id="PF15593">
    <property type="entry name" value="Imm42"/>
    <property type="match status" value="1"/>
</dbReference>
<sequence>AISRRSHLVSEFLKFDERMTSEVSIYRHFGDLAQFAIVCAHDPFGSEPHHVFGRMCIRAGDKVLGDFDEPACMLNVTASHLQAILERIPQMDGAIFQGQSDALAWDIIDNALYLDDDRSTEEIVADSKRFFRYDFLTNGGESFDNSKSFIVRDGDSVRLLFKTGDDDALESMNVEVGTFCAVVRGFLDWIDQGGN</sequence>
<dbReference type="Proteomes" id="UP000448575">
    <property type="component" value="Unassembled WGS sequence"/>
</dbReference>
<dbReference type="AlphaFoldDB" id="A0A6N9HRP8"/>
<name>A0A6N9HRP8_9BURK</name>
<reference evidence="1 2" key="1">
    <citation type="submission" date="2019-12" db="EMBL/GenBank/DDBJ databases">
        <title>Novel species isolated from a subtropical stream in China.</title>
        <authorList>
            <person name="Lu H."/>
        </authorList>
    </citation>
    <scope>NUCLEOTIDE SEQUENCE [LARGE SCALE GENOMIC DNA]</scope>
    <source>
        <strain evidence="1 2">DS3</strain>
    </source>
</reference>
<comment type="caution">
    <text evidence="1">The sequence shown here is derived from an EMBL/GenBank/DDBJ whole genome shotgun (WGS) entry which is preliminary data.</text>
</comment>
<feature type="non-terminal residue" evidence="1">
    <location>
        <position position="1"/>
    </location>
</feature>